<organism evidence="1 2">
    <name type="scientific">Sphingobacterium spiritivorum ATCC 33300</name>
    <dbReference type="NCBI Taxonomy" id="525372"/>
    <lineage>
        <taxon>Bacteria</taxon>
        <taxon>Pseudomonadati</taxon>
        <taxon>Bacteroidota</taxon>
        <taxon>Sphingobacteriia</taxon>
        <taxon>Sphingobacteriales</taxon>
        <taxon>Sphingobacteriaceae</taxon>
        <taxon>Sphingobacterium</taxon>
    </lineage>
</organism>
<comment type="caution">
    <text evidence="1">The sequence shown here is derived from an EMBL/GenBank/DDBJ whole genome shotgun (WGS) entry which is preliminary data.</text>
</comment>
<dbReference type="HOGENOM" id="CLU_070771_0_0_10"/>
<dbReference type="InterPro" id="IPR019853">
    <property type="entry name" value="GldB-like"/>
</dbReference>
<evidence type="ECO:0000313" key="2">
    <source>
        <dbReference type="Proteomes" id="UP000006241"/>
    </source>
</evidence>
<protein>
    <submittedName>
        <fullName evidence="1">Gliding motility-associated lipoprotein GldB</fullName>
    </submittedName>
</protein>
<proteinExistence type="predicted"/>
<keyword evidence="1" id="KW-0449">Lipoprotein</keyword>
<accession>C2FWV5</accession>
<gene>
    <name evidence="1" type="primary">gldB</name>
    <name evidence="1" type="ORF">HMPREF0765_1811</name>
</gene>
<name>C2FWV5_SPHSI</name>
<dbReference type="NCBIfam" id="TIGR03514">
    <property type="entry name" value="GldB_lipo"/>
    <property type="match status" value="1"/>
</dbReference>
<reference evidence="1 2" key="1">
    <citation type="submission" date="2009-01" db="EMBL/GenBank/DDBJ databases">
        <authorList>
            <person name="Qin X."/>
            <person name="Bachman B."/>
            <person name="Battles P."/>
            <person name="Bell A."/>
            <person name="Bess C."/>
            <person name="Bickham C."/>
            <person name="Chaboub L."/>
            <person name="Chen D."/>
            <person name="Coyle M."/>
            <person name="Deiros D.R."/>
            <person name="Dinh H."/>
            <person name="Forbes L."/>
            <person name="Fowler G."/>
            <person name="Francisco L."/>
            <person name="Fu Q."/>
            <person name="Gubbala S."/>
            <person name="Hale W."/>
            <person name="Han Y."/>
            <person name="Hemphill L."/>
            <person name="Highlander S.K."/>
            <person name="Hirani K."/>
            <person name="Hogues M."/>
            <person name="Jackson L."/>
            <person name="Jakkamsetti A."/>
            <person name="Javaid M."/>
            <person name="Jiang H."/>
            <person name="Korchina V."/>
            <person name="Kovar C."/>
            <person name="Lara F."/>
            <person name="Lee S."/>
            <person name="Mata R."/>
            <person name="Mathew T."/>
            <person name="Moen C."/>
            <person name="Morales K."/>
            <person name="Munidasa M."/>
            <person name="Nazareth L."/>
            <person name="Ngo R."/>
            <person name="Nguyen L."/>
            <person name="Okwuonu G."/>
            <person name="Ongeri F."/>
            <person name="Patil S."/>
            <person name="Petrosino J."/>
            <person name="Pham C."/>
            <person name="Pham P."/>
            <person name="Pu L.-L."/>
            <person name="Puazo M."/>
            <person name="Raj R."/>
            <person name="Reid J."/>
            <person name="Rouhana J."/>
            <person name="Saada N."/>
            <person name="Shang Y."/>
            <person name="Simmons D."/>
            <person name="Thornton R."/>
            <person name="Warren J."/>
            <person name="Weissenberger G."/>
            <person name="Zhang J."/>
            <person name="Zhang L."/>
            <person name="Zhou C."/>
            <person name="Zhu D."/>
            <person name="Muzny D."/>
            <person name="Worley K."/>
            <person name="Gibbs R."/>
        </authorList>
    </citation>
    <scope>NUCLEOTIDE SEQUENCE [LARGE SCALE GENOMIC DNA]</scope>
    <source>
        <strain evidence="1 2">ATCC 33300</strain>
    </source>
</reference>
<dbReference type="Pfam" id="PF25594">
    <property type="entry name" value="GldB_lipo"/>
    <property type="match status" value="1"/>
</dbReference>
<evidence type="ECO:0000313" key="1">
    <source>
        <dbReference type="EMBL" id="EEI92584.1"/>
    </source>
</evidence>
<dbReference type="Proteomes" id="UP000006241">
    <property type="component" value="Unassembled WGS sequence"/>
</dbReference>
<dbReference type="EMBL" id="ACHB01000043">
    <property type="protein sequence ID" value="EEI92584.1"/>
    <property type="molecule type" value="Genomic_DNA"/>
</dbReference>
<dbReference type="RefSeq" id="WP_003011361.1">
    <property type="nucleotide sequence ID" value="NZ_GG668634.1"/>
</dbReference>
<sequence>MLKFPHSTQIYLFFFILTFLSCKEGGRNDIDTSKIDINIKIERFDQDFSQLDSTRVLQQNAGWQKKYGQFYADYIQLMLHAGNPSDSLSVQRNLRTISRQPDFKALSASVAKVFPDLKKQEEGLTEAFKRMKYFFPELHIPRFISFYSGFEVQTPIGEDYIGIGLDMFLGSNSEFYPALVSTIPLYISKRFTPENIVPRVTESFIREELYPQQEGDVNTLQHMIYQGKILYAMDQVMPDVADSLKIGYSAQQMKWAEAYEKEIWAWFIQENLLYNTDYLRIQKYFAEAPFTPELGENNESAPKLGSYIGWQIVRKYMDKHPESDLKKLFAIKDAQLILDESKYKGKK</sequence>
<dbReference type="PROSITE" id="PS51257">
    <property type="entry name" value="PROKAR_LIPOPROTEIN"/>
    <property type="match status" value="1"/>
</dbReference>
<dbReference type="AlphaFoldDB" id="C2FWV5"/>